<gene>
    <name evidence="4" type="ORF">EIN_424350</name>
</gene>
<dbReference type="OMA" id="IHHKIVA"/>
<keyword evidence="1 2" id="KW-0344">Guanine-nucleotide releasing factor</keyword>
<protein>
    <recommendedName>
        <fullName evidence="3">Ras-GEF domain-containing protein</fullName>
    </recommendedName>
</protein>
<name>A0A0A1U5T7_ENTIV</name>
<dbReference type="PROSITE" id="PS50009">
    <property type="entry name" value="RASGEF_CAT"/>
    <property type="match status" value="1"/>
</dbReference>
<dbReference type="InterPro" id="IPR001895">
    <property type="entry name" value="RASGEF_cat_dom"/>
</dbReference>
<reference evidence="4 5" key="1">
    <citation type="submission" date="2012-10" db="EMBL/GenBank/DDBJ databases">
        <authorList>
            <person name="Zafar N."/>
            <person name="Inman J."/>
            <person name="Hall N."/>
            <person name="Lorenzi H."/>
            <person name="Caler E."/>
        </authorList>
    </citation>
    <scope>NUCLEOTIDE SEQUENCE [LARGE SCALE GENOMIC DNA]</scope>
    <source>
        <strain evidence="4 5">IP1</strain>
    </source>
</reference>
<evidence type="ECO:0000313" key="5">
    <source>
        <dbReference type="Proteomes" id="UP000014680"/>
    </source>
</evidence>
<dbReference type="GO" id="GO:0005886">
    <property type="term" value="C:plasma membrane"/>
    <property type="evidence" value="ECO:0007669"/>
    <property type="project" value="TreeGrafter"/>
</dbReference>
<dbReference type="EMBL" id="KB206573">
    <property type="protein sequence ID" value="ELP89753.1"/>
    <property type="molecule type" value="Genomic_DNA"/>
</dbReference>
<accession>A0A0A1U5T7</accession>
<dbReference type="VEuPathDB" id="AmoebaDB:EIN_424350"/>
<organism evidence="4 5">
    <name type="scientific">Entamoeba invadens IP1</name>
    <dbReference type="NCBI Taxonomy" id="370355"/>
    <lineage>
        <taxon>Eukaryota</taxon>
        <taxon>Amoebozoa</taxon>
        <taxon>Evosea</taxon>
        <taxon>Archamoebae</taxon>
        <taxon>Mastigamoebida</taxon>
        <taxon>Entamoebidae</taxon>
        <taxon>Entamoeba</taxon>
    </lineage>
</organism>
<dbReference type="GeneID" id="14888751"/>
<dbReference type="AlphaFoldDB" id="A0A0A1U5T7"/>
<sequence length="541" mass="62923">MIHITTIKSGEFSSLSKSQSTRSSVSFLPKEEKSKVKFISQRRGSFTKKGSLTLIGAVLPIQLETFLTIPLDTKFNEFIEVLEIQQIYFFQSITWFSVMSVSHARTLVWSMESSHRLLFECVVKHLSTHNLSRGVLSEFLFKRGEKYPNTTVQFLHYVFCNLEFIFNENSCDDSYTKTGVLLSETQESHWNNFFEIPLQDPNVFVLECAVYLDGDELFKMIMRCVLDFEKHCNKNEPCFEVRRKRIQDLLMAWTDIFRENVPRYSNVMTTKIVQNVELFDPLFVHLIKKRFSVEKASQLCLAKIVQHKRRGVRLENMEDIETQIGKTENYEVNFFGLKPPVVAMQLVLFDQNALRQVKFADFYSKTHLKTLQNYLDVVKVIERMTSNEISTNPSRKIFSFFIKVSYECVTLGDYNIAFFIYSSLIKYSMSKVGGWSEIGRKTKGKWNDLKTLFSIARNSATYRKSFEEHVEPKIPIIALLMGDMVRLNDMDTLNPDGKLNMVKMSKFSNVLGTLLNARQHTYPQLPDEGIQNYLNHYTLFG</sequence>
<dbReference type="Proteomes" id="UP000014680">
    <property type="component" value="Unassembled WGS sequence"/>
</dbReference>
<keyword evidence="5" id="KW-1185">Reference proteome</keyword>
<dbReference type="InterPro" id="IPR008937">
    <property type="entry name" value="Ras-like_GEF"/>
</dbReference>
<dbReference type="PANTHER" id="PTHR23113">
    <property type="entry name" value="GUANINE NUCLEOTIDE EXCHANGE FACTOR"/>
    <property type="match status" value="1"/>
</dbReference>
<dbReference type="GO" id="GO:0005085">
    <property type="term" value="F:guanyl-nucleotide exchange factor activity"/>
    <property type="evidence" value="ECO:0007669"/>
    <property type="project" value="UniProtKB-KW"/>
</dbReference>
<dbReference type="SUPFAM" id="SSF48366">
    <property type="entry name" value="Ras GEF"/>
    <property type="match status" value="1"/>
</dbReference>
<evidence type="ECO:0000259" key="3">
    <source>
        <dbReference type="PROSITE" id="PS50009"/>
    </source>
</evidence>
<dbReference type="PANTHER" id="PTHR23113:SF99">
    <property type="entry name" value="RASGEF DOMAIN-CONTAINING PROTEIN"/>
    <property type="match status" value="1"/>
</dbReference>
<dbReference type="Pfam" id="PF00617">
    <property type="entry name" value="RasGEF"/>
    <property type="match status" value="1"/>
</dbReference>
<dbReference type="InterPro" id="IPR023578">
    <property type="entry name" value="Ras_GEF_dom_sf"/>
</dbReference>
<proteinExistence type="predicted"/>
<evidence type="ECO:0000313" key="4">
    <source>
        <dbReference type="EMBL" id="ELP89753.1"/>
    </source>
</evidence>
<dbReference type="InterPro" id="IPR036964">
    <property type="entry name" value="RASGEF_cat_dom_sf"/>
</dbReference>
<dbReference type="SMART" id="SM00147">
    <property type="entry name" value="RasGEF"/>
    <property type="match status" value="1"/>
</dbReference>
<dbReference type="KEGG" id="eiv:EIN_424350"/>
<feature type="domain" description="Ras-GEF" evidence="3">
    <location>
        <begin position="338"/>
        <end position="541"/>
    </location>
</feature>
<dbReference type="OrthoDB" id="546434at2759"/>
<evidence type="ECO:0000256" key="1">
    <source>
        <dbReference type="ARBA" id="ARBA00022658"/>
    </source>
</evidence>
<dbReference type="GO" id="GO:0007265">
    <property type="term" value="P:Ras protein signal transduction"/>
    <property type="evidence" value="ECO:0007669"/>
    <property type="project" value="TreeGrafter"/>
</dbReference>
<evidence type="ECO:0000256" key="2">
    <source>
        <dbReference type="PROSITE-ProRule" id="PRU00168"/>
    </source>
</evidence>
<dbReference type="Gene3D" id="1.10.840.10">
    <property type="entry name" value="Ras guanine-nucleotide exchange factors catalytic domain"/>
    <property type="match status" value="1"/>
</dbReference>
<dbReference type="RefSeq" id="XP_004256524.1">
    <property type="nucleotide sequence ID" value="XM_004256476.1"/>
</dbReference>